<dbReference type="Pfam" id="PF00085">
    <property type="entry name" value="Thioredoxin"/>
    <property type="match status" value="1"/>
</dbReference>
<dbReference type="CDD" id="cd02961">
    <property type="entry name" value="PDI_a_family"/>
    <property type="match status" value="1"/>
</dbReference>
<evidence type="ECO:0000256" key="1">
    <source>
        <dbReference type="ARBA" id="ARBA00008987"/>
    </source>
</evidence>
<dbReference type="InterPro" id="IPR036249">
    <property type="entry name" value="Thioredoxin-like_sf"/>
</dbReference>
<dbReference type="InterPro" id="IPR013766">
    <property type="entry name" value="Thioredoxin_domain"/>
</dbReference>
<feature type="domain" description="Thioredoxin" evidence="2">
    <location>
        <begin position="1"/>
        <end position="110"/>
    </location>
</feature>
<dbReference type="GO" id="GO:0045454">
    <property type="term" value="P:cell redox homeostasis"/>
    <property type="evidence" value="ECO:0007669"/>
    <property type="project" value="TreeGrafter"/>
</dbReference>
<evidence type="ECO:0000313" key="3">
    <source>
        <dbReference type="EMBL" id="OSX70854.1"/>
    </source>
</evidence>
<keyword evidence="4" id="KW-1185">Reference proteome</keyword>
<dbReference type="Proteomes" id="UP000218209">
    <property type="component" value="Unassembled WGS sequence"/>
</dbReference>
<evidence type="ECO:0000259" key="2">
    <source>
        <dbReference type="PROSITE" id="PS51352"/>
    </source>
</evidence>
<evidence type="ECO:0000313" key="4">
    <source>
        <dbReference type="Proteomes" id="UP000218209"/>
    </source>
</evidence>
<dbReference type="SUPFAM" id="SSF52833">
    <property type="entry name" value="Thioredoxin-like"/>
    <property type="match status" value="1"/>
</dbReference>
<dbReference type="PANTHER" id="PTHR43601">
    <property type="entry name" value="THIOREDOXIN, MITOCHONDRIAL"/>
    <property type="match status" value="1"/>
</dbReference>
<dbReference type="OrthoDB" id="72053at2759"/>
<organism evidence="3 4">
    <name type="scientific">Porphyra umbilicalis</name>
    <name type="common">Purple laver</name>
    <name type="synonym">Red alga</name>
    <dbReference type="NCBI Taxonomy" id="2786"/>
    <lineage>
        <taxon>Eukaryota</taxon>
        <taxon>Rhodophyta</taxon>
        <taxon>Bangiophyceae</taxon>
        <taxon>Bangiales</taxon>
        <taxon>Bangiaceae</taxon>
        <taxon>Porphyra</taxon>
    </lineage>
</organism>
<gene>
    <name evidence="3" type="ORF">BU14_0651s0010</name>
</gene>
<accession>A0A1X6NQG3</accession>
<reference evidence="3 4" key="1">
    <citation type="submission" date="2017-03" db="EMBL/GenBank/DDBJ databases">
        <title>WGS assembly of Porphyra umbilicalis.</title>
        <authorList>
            <person name="Brawley S.H."/>
            <person name="Blouin N.A."/>
            <person name="Ficko-Blean E."/>
            <person name="Wheeler G.L."/>
            <person name="Lohr M."/>
            <person name="Goodson H.V."/>
            <person name="Jenkins J.W."/>
            <person name="Blaby-Haas C.E."/>
            <person name="Helliwell K.E."/>
            <person name="Chan C."/>
            <person name="Marriage T."/>
            <person name="Bhattacharya D."/>
            <person name="Klein A.S."/>
            <person name="Badis Y."/>
            <person name="Brodie J."/>
            <person name="Cao Y."/>
            <person name="Collen J."/>
            <person name="Dittami S.M."/>
            <person name="Gachon C.M."/>
            <person name="Green B.R."/>
            <person name="Karpowicz S."/>
            <person name="Kim J.W."/>
            <person name="Kudahl U."/>
            <person name="Lin S."/>
            <person name="Michel G."/>
            <person name="Mittag M."/>
            <person name="Olson B.J."/>
            <person name="Pangilinan J."/>
            <person name="Peng Y."/>
            <person name="Qiu H."/>
            <person name="Shu S."/>
            <person name="Singer J.T."/>
            <person name="Smith A.G."/>
            <person name="Sprecher B.N."/>
            <person name="Wagner V."/>
            <person name="Wang W."/>
            <person name="Wang Z.-Y."/>
            <person name="Yan J."/>
            <person name="Yarish C."/>
            <person name="Zoeuner-Riek S."/>
            <person name="Zhuang Y."/>
            <person name="Zou Y."/>
            <person name="Lindquist E.A."/>
            <person name="Grimwood J."/>
            <person name="Barry K."/>
            <person name="Rokhsar D.S."/>
            <person name="Schmutz J."/>
            <person name="Stiller J.W."/>
            <person name="Grossman A.R."/>
            <person name="Prochnik S.E."/>
        </authorList>
    </citation>
    <scope>NUCLEOTIDE SEQUENCE [LARGE SCALE GENOMIC DNA]</scope>
    <source>
        <strain evidence="3">4086291</strain>
    </source>
</reference>
<comment type="similarity">
    <text evidence="1">Belongs to the thioredoxin family.</text>
</comment>
<proteinExistence type="inferred from homology"/>
<dbReference type="PANTHER" id="PTHR43601:SF32">
    <property type="entry name" value="THIOREDOXIN-LIKE 2-2, CHLOROPLASTIC"/>
    <property type="match status" value="1"/>
</dbReference>
<dbReference type="AlphaFoldDB" id="A0A1X6NQG3"/>
<dbReference type="Gene3D" id="3.40.30.10">
    <property type="entry name" value="Glutaredoxin"/>
    <property type="match status" value="1"/>
</dbReference>
<dbReference type="EMBL" id="KV919199">
    <property type="protein sequence ID" value="OSX70854.1"/>
    <property type="molecule type" value="Genomic_DNA"/>
</dbReference>
<dbReference type="PROSITE" id="PS51352">
    <property type="entry name" value="THIOREDOXIN_2"/>
    <property type="match status" value="1"/>
</dbReference>
<name>A0A1X6NQG3_PORUM</name>
<sequence>MADVTAAVAAAGAANRLVALRAFAPHCRSCKTLGPKVGRLAAGLSPPPGTGVDWYDVDCTAHGGLCKELGVKLLPSFVLLAEGRGTCQLFSTGPFGVNTVKLRVMEELTRLAPVAEAGL</sequence>
<protein>
    <recommendedName>
        <fullName evidence="2">Thioredoxin domain-containing protein</fullName>
    </recommendedName>
</protein>